<dbReference type="Pfam" id="PF12937">
    <property type="entry name" value="F-box-like"/>
    <property type="match status" value="1"/>
</dbReference>
<dbReference type="PROSITE" id="PS50181">
    <property type="entry name" value="FBOX"/>
    <property type="match status" value="1"/>
</dbReference>
<sequence length="540" mass="60344">MVVWSRSRACAASRLVDLISTIRHAVIAVVDSSAATFCSALNDHVPVWRLPSELLCSVFEHLDLHGRISSSHVCRTWRAVSLAAPAQLWSSIASSRPNVLEVRLARAGTAPLHLRLGADDETIADISALLKLYWHRIHTLYINCSDCGNDAFEETISSLVCQPAPQLKAFTYRHSLDQLPDVAWRNLFSGQHRSLQLLKLDISPSVLRQQREPLLSVRRLLIRLAQCLPSDIGNIFHLFPQVEALALDVFGSPNDDPQSVTYEPPATLRCIRIGCLFLPRGDPTVLLHRLNVDTIQDVVVVYGEELPLWRTTSISEIRFATVHYTYPGNSVNLYLHLSNGSRRAFLGFDWEVQASIFQSLVVLKISEVAWHLDEPIPSTPHLESLTVYSALPRHWHRERAPTVLSDTTGNPVYQTLSCPALKHVTFAARVPSLSDLANMSESHTHLNERTFLAAEAVVSFLSRRLDYASPLLESVLFQGVGVLSINPDGVGRLLLMAKDVRLEQRLAANDSSLDFMFDLLSIENSVDDDDNYDSVYTRIL</sequence>
<reference evidence="2 3" key="1">
    <citation type="journal article" date="2016" name="Mol. Biol. Evol.">
        <title>Comparative Genomics of Early-Diverging Mushroom-Forming Fungi Provides Insights into the Origins of Lignocellulose Decay Capabilities.</title>
        <authorList>
            <person name="Nagy L.G."/>
            <person name="Riley R."/>
            <person name="Tritt A."/>
            <person name="Adam C."/>
            <person name="Daum C."/>
            <person name="Floudas D."/>
            <person name="Sun H."/>
            <person name="Yadav J.S."/>
            <person name="Pangilinan J."/>
            <person name="Larsson K.H."/>
            <person name="Matsuura K."/>
            <person name="Barry K."/>
            <person name="Labutti K."/>
            <person name="Kuo R."/>
            <person name="Ohm R.A."/>
            <person name="Bhattacharya S.S."/>
            <person name="Shirouzu T."/>
            <person name="Yoshinaga Y."/>
            <person name="Martin F.M."/>
            <person name="Grigoriev I.V."/>
            <person name="Hibbett D.S."/>
        </authorList>
    </citation>
    <scope>NUCLEOTIDE SEQUENCE [LARGE SCALE GENOMIC DNA]</scope>
    <source>
        <strain evidence="2 3">HHB12029</strain>
    </source>
</reference>
<evidence type="ECO:0000259" key="1">
    <source>
        <dbReference type="PROSITE" id="PS50181"/>
    </source>
</evidence>
<evidence type="ECO:0000313" key="2">
    <source>
        <dbReference type="EMBL" id="KZV97185.1"/>
    </source>
</evidence>
<dbReference type="Gene3D" id="1.20.1280.50">
    <property type="match status" value="1"/>
</dbReference>
<dbReference type="EMBL" id="KV425933">
    <property type="protein sequence ID" value="KZV97185.1"/>
    <property type="molecule type" value="Genomic_DNA"/>
</dbReference>
<organism evidence="2 3">
    <name type="scientific">Exidia glandulosa HHB12029</name>
    <dbReference type="NCBI Taxonomy" id="1314781"/>
    <lineage>
        <taxon>Eukaryota</taxon>
        <taxon>Fungi</taxon>
        <taxon>Dikarya</taxon>
        <taxon>Basidiomycota</taxon>
        <taxon>Agaricomycotina</taxon>
        <taxon>Agaricomycetes</taxon>
        <taxon>Auriculariales</taxon>
        <taxon>Exidiaceae</taxon>
        <taxon>Exidia</taxon>
    </lineage>
</organism>
<evidence type="ECO:0000313" key="3">
    <source>
        <dbReference type="Proteomes" id="UP000077266"/>
    </source>
</evidence>
<keyword evidence="3" id="KW-1185">Reference proteome</keyword>
<dbReference type="InterPro" id="IPR001810">
    <property type="entry name" value="F-box_dom"/>
</dbReference>
<protein>
    <recommendedName>
        <fullName evidence="1">F-box domain-containing protein</fullName>
    </recommendedName>
</protein>
<accession>A0A165L102</accession>
<dbReference type="STRING" id="1314781.A0A165L102"/>
<feature type="domain" description="F-box" evidence="1">
    <location>
        <begin position="44"/>
        <end position="92"/>
    </location>
</feature>
<dbReference type="InParanoid" id="A0A165L102"/>
<dbReference type="InterPro" id="IPR036047">
    <property type="entry name" value="F-box-like_dom_sf"/>
</dbReference>
<dbReference type="OrthoDB" id="2856616at2759"/>
<name>A0A165L102_EXIGL</name>
<gene>
    <name evidence="2" type="ORF">EXIGLDRAFT_731455</name>
</gene>
<dbReference type="AlphaFoldDB" id="A0A165L102"/>
<dbReference type="SUPFAM" id="SSF81383">
    <property type="entry name" value="F-box domain"/>
    <property type="match status" value="1"/>
</dbReference>
<proteinExistence type="predicted"/>
<dbReference type="Proteomes" id="UP000077266">
    <property type="component" value="Unassembled WGS sequence"/>
</dbReference>